<name>A0A9P7K253_9AGAR</name>
<dbReference type="Proteomes" id="UP000717328">
    <property type="component" value="Unassembled WGS sequence"/>
</dbReference>
<evidence type="ECO:0000313" key="1">
    <source>
        <dbReference type="EMBL" id="KAG5635141.1"/>
    </source>
</evidence>
<dbReference type="SUPFAM" id="SSF52047">
    <property type="entry name" value="RNI-like"/>
    <property type="match status" value="1"/>
</dbReference>
<dbReference type="InterPro" id="IPR032675">
    <property type="entry name" value="LRR_dom_sf"/>
</dbReference>
<dbReference type="EMBL" id="JABCKI010006169">
    <property type="protein sequence ID" value="KAG5635141.1"/>
    <property type="molecule type" value="Genomic_DNA"/>
</dbReference>
<keyword evidence="2" id="KW-1185">Reference proteome</keyword>
<dbReference type="Gene3D" id="3.80.10.10">
    <property type="entry name" value="Ribonuclease Inhibitor"/>
    <property type="match status" value="1"/>
</dbReference>
<comment type="caution">
    <text evidence="1">The sequence shown here is derived from an EMBL/GenBank/DDBJ whole genome shotgun (WGS) entry which is preliminary data.</text>
</comment>
<accession>A0A9P7K253</accession>
<proteinExistence type="predicted"/>
<reference evidence="1" key="1">
    <citation type="submission" date="2021-02" db="EMBL/GenBank/DDBJ databases">
        <authorList>
            <person name="Nieuwenhuis M."/>
            <person name="Van De Peppel L.J.J."/>
        </authorList>
    </citation>
    <scope>NUCLEOTIDE SEQUENCE</scope>
    <source>
        <strain evidence="1">D49</strain>
    </source>
</reference>
<protein>
    <submittedName>
        <fullName evidence="1">Uncharacterized protein</fullName>
    </submittedName>
</protein>
<reference evidence="1" key="2">
    <citation type="submission" date="2021-10" db="EMBL/GenBank/DDBJ databases">
        <title>Phylogenomics reveals ancestral predisposition of the termite-cultivated fungus Termitomyces towards a domesticated lifestyle.</title>
        <authorList>
            <person name="Auxier B."/>
            <person name="Grum-Grzhimaylo A."/>
            <person name="Cardenas M.E."/>
            <person name="Lodge J.D."/>
            <person name="Laessoe T."/>
            <person name="Pedersen O."/>
            <person name="Smith M.E."/>
            <person name="Kuyper T.W."/>
            <person name="Franco-Molano E.A."/>
            <person name="Baroni T.J."/>
            <person name="Aanen D.K."/>
        </authorList>
    </citation>
    <scope>NUCLEOTIDE SEQUENCE</scope>
    <source>
        <strain evidence="1">D49</strain>
    </source>
</reference>
<organism evidence="1 2">
    <name type="scientific">Sphagnurus paluster</name>
    <dbReference type="NCBI Taxonomy" id="117069"/>
    <lineage>
        <taxon>Eukaryota</taxon>
        <taxon>Fungi</taxon>
        <taxon>Dikarya</taxon>
        <taxon>Basidiomycota</taxon>
        <taxon>Agaricomycotina</taxon>
        <taxon>Agaricomycetes</taxon>
        <taxon>Agaricomycetidae</taxon>
        <taxon>Agaricales</taxon>
        <taxon>Tricholomatineae</taxon>
        <taxon>Lyophyllaceae</taxon>
        <taxon>Sphagnurus</taxon>
    </lineage>
</organism>
<evidence type="ECO:0000313" key="2">
    <source>
        <dbReference type="Proteomes" id="UP000717328"/>
    </source>
</evidence>
<sequence>ALDSEDAQHLCKKIVEFGPRLTDLSLQFASGGYDVVRPLLGSRNCSLTALRKLTFTDYSSAEEDLPLAITVFRNTPSLTEVYFHVRRWTLLRSGYWSMPWNQLTTLTICGRMTIYDFCSIFFQCTQLRAAHLTRIDVEYHRRLDADDWDEPHVTTFPQLTELTLQFCGSEEEDHPDISFRDAIDMLELPQIQALRLAGDPVHSQPFMEPVRPWVATLHVLCLWDVQVKSESLLDLLYKCASLEHLALSLRDADTAPLLRALCSNTGNKDPSRAKPLRRLTTLILGYYPCFYVRKEEEFERAYTELGCAFSDFIAIWIKDSLRAQPFVSATLLVCDFRGRAMDILVNDMFNLVRSRLDALAEEIDAARKCQLVTMTLTEYAELSRLLGLHNYEEGPSF</sequence>
<dbReference type="AlphaFoldDB" id="A0A9P7K253"/>
<gene>
    <name evidence="1" type="ORF">H0H81_012319</name>
</gene>
<dbReference type="OrthoDB" id="3069011at2759"/>
<feature type="non-terminal residue" evidence="1">
    <location>
        <position position="1"/>
    </location>
</feature>